<feature type="domain" description="DNA methylase N-4/N-6" evidence="4">
    <location>
        <begin position="32"/>
        <end position="247"/>
    </location>
</feature>
<dbReference type="PANTHER" id="PTHR13370">
    <property type="entry name" value="RNA METHYLASE-RELATED"/>
    <property type="match status" value="1"/>
</dbReference>
<comment type="similarity">
    <text evidence="1">Belongs to the N(4)/N(6)-methyltransferase family.</text>
</comment>
<name>X1US46_9ZZZZ</name>
<evidence type="ECO:0000256" key="2">
    <source>
        <dbReference type="ARBA" id="ARBA00022603"/>
    </source>
</evidence>
<dbReference type="GO" id="GO:0008170">
    <property type="term" value="F:N-methyltransferase activity"/>
    <property type="evidence" value="ECO:0007669"/>
    <property type="project" value="InterPro"/>
</dbReference>
<dbReference type="GO" id="GO:0003677">
    <property type="term" value="F:DNA binding"/>
    <property type="evidence" value="ECO:0007669"/>
    <property type="project" value="InterPro"/>
</dbReference>
<dbReference type="SUPFAM" id="SSF53335">
    <property type="entry name" value="S-adenosyl-L-methionine-dependent methyltransferases"/>
    <property type="match status" value="1"/>
</dbReference>
<dbReference type="PRINTS" id="PR00508">
    <property type="entry name" value="S21N4MTFRASE"/>
</dbReference>
<evidence type="ECO:0000313" key="5">
    <source>
        <dbReference type="EMBL" id="GAI95159.1"/>
    </source>
</evidence>
<feature type="non-terminal residue" evidence="5">
    <location>
        <position position="1"/>
    </location>
</feature>
<dbReference type="Pfam" id="PF01555">
    <property type="entry name" value="N6_N4_Mtase"/>
    <property type="match status" value="1"/>
</dbReference>
<organism evidence="5">
    <name type="scientific">marine sediment metagenome</name>
    <dbReference type="NCBI Taxonomy" id="412755"/>
    <lineage>
        <taxon>unclassified sequences</taxon>
        <taxon>metagenomes</taxon>
        <taxon>ecological metagenomes</taxon>
    </lineage>
</organism>
<keyword evidence="3" id="KW-0808">Transferase</keyword>
<gene>
    <name evidence="5" type="ORF">S12H4_38810</name>
</gene>
<dbReference type="Gene3D" id="3.40.50.150">
    <property type="entry name" value="Vaccinia Virus protein VP39"/>
    <property type="match status" value="1"/>
</dbReference>
<dbReference type="PROSITE" id="PS00092">
    <property type="entry name" value="N6_MTASE"/>
    <property type="match status" value="1"/>
</dbReference>
<accession>X1US46</accession>
<keyword evidence="2" id="KW-0489">Methyltransferase</keyword>
<dbReference type="InterPro" id="IPR002052">
    <property type="entry name" value="DNA_methylase_N6_adenine_CS"/>
</dbReference>
<sequence>ARIPLTTMATIDITLYPCRYEEKENDIPRKSVDLILTDPPYLVSDNDITRTNQASLHRDSGEWDKTPEHAYQNSVKTWAQLMSKQLKVGGSLYLFISFRQSHIWVEAFENNGLQFGNVLLWHRVNPAPQIRQTRWCSAFDLILFYTKGAPKTFIWLGQNEMHNVIKGPEELHNVITGPICAGNEREYHPTQKPRWLLQKLLQVSSKPGDVVLDPFAGSGSTAFAVGHMPRRKFILVEPEPKYVGLIQSIAKDEFGCKVTLKDN</sequence>
<dbReference type="EMBL" id="BARW01023390">
    <property type="protein sequence ID" value="GAI95159.1"/>
    <property type="molecule type" value="Genomic_DNA"/>
</dbReference>
<dbReference type="GO" id="GO:0005737">
    <property type="term" value="C:cytoplasm"/>
    <property type="evidence" value="ECO:0007669"/>
    <property type="project" value="TreeGrafter"/>
</dbReference>
<dbReference type="InterPro" id="IPR002941">
    <property type="entry name" value="DNA_methylase_N4/N6"/>
</dbReference>
<dbReference type="GO" id="GO:0032259">
    <property type="term" value="P:methylation"/>
    <property type="evidence" value="ECO:0007669"/>
    <property type="project" value="UniProtKB-KW"/>
</dbReference>
<reference evidence="5" key="1">
    <citation type="journal article" date="2014" name="Front. Microbiol.">
        <title>High frequency of phylogenetically diverse reductive dehalogenase-homologous genes in deep subseafloor sedimentary metagenomes.</title>
        <authorList>
            <person name="Kawai M."/>
            <person name="Futagami T."/>
            <person name="Toyoda A."/>
            <person name="Takaki Y."/>
            <person name="Nishi S."/>
            <person name="Hori S."/>
            <person name="Arai W."/>
            <person name="Tsubouchi T."/>
            <person name="Morono Y."/>
            <person name="Uchiyama I."/>
            <person name="Ito T."/>
            <person name="Fujiyama A."/>
            <person name="Inagaki F."/>
            <person name="Takami H."/>
        </authorList>
    </citation>
    <scope>NUCLEOTIDE SEQUENCE</scope>
    <source>
        <strain evidence="5">Expedition CK06-06</strain>
    </source>
</reference>
<comment type="caution">
    <text evidence="5">The sequence shown here is derived from an EMBL/GenBank/DDBJ whole genome shotgun (WGS) entry which is preliminary data.</text>
</comment>
<evidence type="ECO:0000259" key="4">
    <source>
        <dbReference type="Pfam" id="PF01555"/>
    </source>
</evidence>
<proteinExistence type="inferred from homology"/>
<dbReference type="PANTHER" id="PTHR13370:SF3">
    <property type="entry name" value="TRNA (GUANINE(10)-N2)-METHYLTRANSFERASE HOMOLOG"/>
    <property type="match status" value="1"/>
</dbReference>
<protein>
    <recommendedName>
        <fullName evidence="4">DNA methylase N-4/N-6 domain-containing protein</fullName>
    </recommendedName>
</protein>
<dbReference type="InterPro" id="IPR001091">
    <property type="entry name" value="RM_Methyltransferase"/>
</dbReference>
<evidence type="ECO:0000256" key="3">
    <source>
        <dbReference type="ARBA" id="ARBA00022679"/>
    </source>
</evidence>
<evidence type="ECO:0000256" key="1">
    <source>
        <dbReference type="ARBA" id="ARBA00006594"/>
    </source>
</evidence>
<dbReference type="InterPro" id="IPR029063">
    <property type="entry name" value="SAM-dependent_MTases_sf"/>
</dbReference>
<dbReference type="AlphaFoldDB" id="X1US46"/>